<name>A0A7G9SBN0_9SPHN</name>
<dbReference type="RefSeq" id="WP_187542248.1">
    <property type="nucleotide sequence ID" value="NZ_CP060717.1"/>
</dbReference>
<accession>A0A7G9SBN0</accession>
<dbReference type="AlphaFoldDB" id="A0A7G9SBN0"/>
<protein>
    <submittedName>
        <fullName evidence="2">Uncharacterized protein</fullName>
    </submittedName>
</protein>
<evidence type="ECO:0000313" key="3">
    <source>
        <dbReference type="Proteomes" id="UP000515955"/>
    </source>
</evidence>
<dbReference type="EMBL" id="CP060717">
    <property type="protein sequence ID" value="QNN65255.1"/>
    <property type="molecule type" value="Genomic_DNA"/>
</dbReference>
<keyword evidence="3" id="KW-1185">Reference proteome</keyword>
<dbReference type="KEGG" id="srhi:H9L12_00980"/>
<keyword evidence="1" id="KW-0472">Membrane</keyword>
<proteinExistence type="predicted"/>
<evidence type="ECO:0000313" key="2">
    <source>
        <dbReference type="EMBL" id="QNN65255.1"/>
    </source>
</evidence>
<keyword evidence="1" id="KW-0812">Transmembrane</keyword>
<evidence type="ECO:0000256" key="1">
    <source>
        <dbReference type="SAM" id="Phobius"/>
    </source>
</evidence>
<organism evidence="2 3">
    <name type="scientific">Sphingomonas rhizophila</name>
    <dbReference type="NCBI Taxonomy" id="2071607"/>
    <lineage>
        <taxon>Bacteria</taxon>
        <taxon>Pseudomonadati</taxon>
        <taxon>Pseudomonadota</taxon>
        <taxon>Alphaproteobacteria</taxon>
        <taxon>Sphingomonadales</taxon>
        <taxon>Sphingomonadaceae</taxon>
        <taxon>Sphingomonas</taxon>
    </lineage>
</organism>
<reference evidence="2 3" key="1">
    <citation type="submission" date="2020-08" db="EMBL/GenBank/DDBJ databases">
        <title>Genome sequence of Sphingomonas rhizophila KACC 19189T.</title>
        <authorList>
            <person name="Hyun D.-W."/>
            <person name="Bae J.-W."/>
        </authorList>
    </citation>
    <scope>NUCLEOTIDE SEQUENCE [LARGE SCALE GENOMIC DNA]</scope>
    <source>
        <strain evidence="2 3">KACC 19189</strain>
    </source>
</reference>
<feature type="transmembrane region" description="Helical" evidence="1">
    <location>
        <begin position="30"/>
        <end position="50"/>
    </location>
</feature>
<dbReference type="Proteomes" id="UP000515955">
    <property type="component" value="Chromosome"/>
</dbReference>
<keyword evidence="1" id="KW-1133">Transmembrane helix</keyword>
<sequence>MALLVALAFPRARGEAIDAENVFTFGGRLWILEAIVFWLAILVWISGYSLKAMRRLVRGDVSASSNFISDGTGREMQDVARSKVVRGFLRYSLESFDLNGRRLSVDLTFLEGRGKNVINVLRPEDPK</sequence>
<gene>
    <name evidence="2" type="ORF">H9L12_00980</name>
</gene>